<proteinExistence type="predicted"/>
<dbReference type="GO" id="GO:0005886">
    <property type="term" value="C:plasma membrane"/>
    <property type="evidence" value="ECO:0007669"/>
    <property type="project" value="TreeGrafter"/>
</dbReference>
<evidence type="ECO:0000313" key="2">
    <source>
        <dbReference type="EMBL" id="SBW07189.1"/>
    </source>
</evidence>
<name>A0A212K639_9PROT</name>
<dbReference type="Gene3D" id="1.20.1250.20">
    <property type="entry name" value="MFS general substrate transporter like domains"/>
    <property type="match status" value="2"/>
</dbReference>
<feature type="transmembrane region" description="Helical" evidence="1">
    <location>
        <begin position="159"/>
        <end position="178"/>
    </location>
</feature>
<keyword evidence="1" id="KW-0812">Transmembrane</keyword>
<feature type="transmembrane region" description="Helical" evidence="1">
    <location>
        <begin position="346"/>
        <end position="365"/>
    </location>
</feature>
<dbReference type="SUPFAM" id="SSF103473">
    <property type="entry name" value="MFS general substrate transporter"/>
    <property type="match status" value="1"/>
</dbReference>
<dbReference type="PANTHER" id="PTHR23537:SF1">
    <property type="entry name" value="SUGAR TRANSPORTER"/>
    <property type="match status" value="1"/>
</dbReference>
<feature type="transmembrane region" description="Helical" evidence="1">
    <location>
        <begin position="263"/>
        <end position="280"/>
    </location>
</feature>
<feature type="transmembrane region" description="Helical" evidence="1">
    <location>
        <begin position="206"/>
        <end position="226"/>
    </location>
</feature>
<dbReference type="PANTHER" id="PTHR23537">
    <property type="match status" value="1"/>
</dbReference>
<gene>
    <name evidence="2" type="ORF">KL86APRO_12211</name>
</gene>
<accession>A0A212K639</accession>
<dbReference type="InterPro" id="IPR036259">
    <property type="entry name" value="MFS_trans_sf"/>
</dbReference>
<dbReference type="EMBL" id="FLUO01000001">
    <property type="protein sequence ID" value="SBW07189.1"/>
    <property type="molecule type" value="Genomic_DNA"/>
</dbReference>
<dbReference type="InterPro" id="IPR010645">
    <property type="entry name" value="MFS_4"/>
</dbReference>
<keyword evidence="1" id="KW-0472">Membrane</keyword>
<feature type="transmembrane region" description="Helical" evidence="1">
    <location>
        <begin position="286"/>
        <end position="306"/>
    </location>
</feature>
<feature type="transmembrane region" description="Helical" evidence="1">
    <location>
        <begin position="46"/>
        <end position="63"/>
    </location>
</feature>
<organism evidence="2">
    <name type="scientific">uncultured Alphaproteobacteria bacterium</name>
    <dbReference type="NCBI Taxonomy" id="91750"/>
    <lineage>
        <taxon>Bacteria</taxon>
        <taxon>Pseudomonadati</taxon>
        <taxon>Pseudomonadota</taxon>
        <taxon>Alphaproteobacteria</taxon>
        <taxon>environmental samples</taxon>
    </lineage>
</organism>
<protein>
    <submittedName>
        <fullName evidence="2">Putative permease of the major facilitator superfamily MSF-1</fullName>
    </submittedName>
</protein>
<feature type="transmembrane region" description="Helical" evidence="1">
    <location>
        <begin position="75"/>
        <end position="92"/>
    </location>
</feature>
<reference evidence="2" key="1">
    <citation type="submission" date="2016-04" db="EMBL/GenBank/DDBJ databases">
        <authorList>
            <person name="Evans L.H."/>
            <person name="Alamgir A."/>
            <person name="Owens N."/>
            <person name="Weber N.D."/>
            <person name="Virtaneva K."/>
            <person name="Barbian K."/>
            <person name="Babar A."/>
            <person name="Rosenke K."/>
        </authorList>
    </citation>
    <scope>NUCLEOTIDE SEQUENCE</scope>
    <source>
        <strain evidence="2">86</strain>
    </source>
</reference>
<sequence>MTDRRAAITVAAGLSALALAMGIGRFGYTALLPAMQAEGLSDADAGIVAAANLFGYVFGSWAAGRTPPAWWRPGLLACVALSVLSTAAMATGGLGPWLLWRALAGPASAAVFVLGVGLMLERLAALGRADWGGFAFSGVGFGIAASGAVAFVLTDAAAAWLALGALALSFALPAALLARPGAAHAAAPPAALAAASPALRRLTAAYVLEGFGYSVAATFLVAVVARGGSLDLAAWAWVVAGLAAAPAFFVWRRVARRAGLWRALGLAYAIQAAAIALPALSAAPVAALAAAIGFGGTFLAITALTVAEARHLGGVPAIGRVTVLYGIGQALGPMLAGWLAEARGGFDAALVASGACVAAGAVILLSPKLRRSDSCPS</sequence>
<keyword evidence="1" id="KW-1133">Transmembrane helix</keyword>
<dbReference type="Pfam" id="PF06779">
    <property type="entry name" value="MFS_4"/>
    <property type="match status" value="1"/>
</dbReference>
<evidence type="ECO:0000256" key="1">
    <source>
        <dbReference type="SAM" id="Phobius"/>
    </source>
</evidence>
<dbReference type="AlphaFoldDB" id="A0A212K639"/>
<feature type="transmembrane region" description="Helical" evidence="1">
    <location>
        <begin position="132"/>
        <end position="153"/>
    </location>
</feature>
<feature type="transmembrane region" description="Helical" evidence="1">
    <location>
        <begin position="318"/>
        <end position="340"/>
    </location>
</feature>
<feature type="transmembrane region" description="Helical" evidence="1">
    <location>
        <begin position="98"/>
        <end position="120"/>
    </location>
</feature>
<feature type="transmembrane region" description="Helical" evidence="1">
    <location>
        <begin position="232"/>
        <end position="251"/>
    </location>
</feature>